<organism evidence="1 2">
    <name type="scientific">Octopus sinensis</name>
    <name type="common">East Asian common octopus</name>
    <dbReference type="NCBI Taxonomy" id="2607531"/>
    <lineage>
        <taxon>Eukaryota</taxon>
        <taxon>Metazoa</taxon>
        <taxon>Spiralia</taxon>
        <taxon>Lophotrochozoa</taxon>
        <taxon>Mollusca</taxon>
        <taxon>Cephalopoda</taxon>
        <taxon>Coleoidea</taxon>
        <taxon>Octopodiformes</taxon>
        <taxon>Octopoda</taxon>
        <taxon>Incirrata</taxon>
        <taxon>Octopodidae</taxon>
        <taxon>Octopus</taxon>
    </lineage>
</organism>
<proteinExistence type="predicted"/>
<evidence type="ECO:0000313" key="2">
    <source>
        <dbReference type="RefSeq" id="XP_029643460.1"/>
    </source>
</evidence>
<keyword evidence="1" id="KW-1185">Reference proteome</keyword>
<protein>
    <submittedName>
        <fullName evidence="2">Uncharacterized protein LOC115217881</fullName>
    </submittedName>
</protein>
<gene>
    <name evidence="2" type="primary">LOC115217881</name>
</gene>
<dbReference type="KEGG" id="osn:115217881"/>
<name>A0A6P7SZ77_9MOLL</name>
<reference evidence="2" key="1">
    <citation type="submission" date="2025-08" db="UniProtKB">
        <authorList>
            <consortium name="RefSeq"/>
        </authorList>
    </citation>
    <scope>IDENTIFICATION</scope>
</reference>
<dbReference type="Proteomes" id="UP000515154">
    <property type="component" value="Linkage group LG12"/>
</dbReference>
<dbReference type="RefSeq" id="XP_029643460.1">
    <property type="nucleotide sequence ID" value="XM_029787600.1"/>
</dbReference>
<accession>A0A6P7SZ77</accession>
<sequence length="255" mass="28478">MDDDAFYELWESEDETDYTSYSGDKDKPGESLEQYLNELKILAKDCDFIAVNAEQHRYEIIQDAFINGLISNQIRQRLLENKSVDLSTAYDQARSLDVAQQGSSVFSNSECPYFSLTAHTGVKPIDSSKPEEKHSAAIQKGKPSLGFEAIPDTRRLVVLRGKQSVTNAKKKKHNLRLAVSASAGSPFRVTSIVILNNTYKSEALIDSGSTDKSFISERLVNILNIKTVNIKMVIDYSETTNIHSLMPTLFLKSIS</sequence>
<evidence type="ECO:0000313" key="1">
    <source>
        <dbReference type="Proteomes" id="UP000515154"/>
    </source>
</evidence>
<dbReference type="AlphaFoldDB" id="A0A6P7SZ77"/>